<accession>A0ACD5TK64</accession>
<dbReference type="EnsemblPlants" id="AVESA.00010b.r2.1AG0072090.1">
    <property type="protein sequence ID" value="AVESA.00010b.r2.1AG0072090.1.CDS.1"/>
    <property type="gene ID" value="AVESA.00010b.r2.1AG0072090"/>
</dbReference>
<keyword evidence="2" id="KW-1185">Reference proteome</keyword>
<reference evidence="1" key="1">
    <citation type="submission" date="2021-05" db="EMBL/GenBank/DDBJ databases">
        <authorList>
            <person name="Scholz U."/>
            <person name="Mascher M."/>
            <person name="Fiebig A."/>
        </authorList>
    </citation>
    <scope>NUCLEOTIDE SEQUENCE [LARGE SCALE GENOMIC DNA]</scope>
</reference>
<evidence type="ECO:0000313" key="2">
    <source>
        <dbReference type="Proteomes" id="UP001732700"/>
    </source>
</evidence>
<organism evidence="1 2">
    <name type="scientific">Avena sativa</name>
    <name type="common">Oat</name>
    <dbReference type="NCBI Taxonomy" id="4498"/>
    <lineage>
        <taxon>Eukaryota</taxon>
        <taxon>Viridiplantae</taxon>
        <taxon>Streptophyta</taxon>
        <taxon>Embryophyta</taxon>
        <taxon>Tracheophyta</taxon>
        <taxon>Spermatophyta</taxon>
        <taxon>Magnoliopsida</taxon>
        <taxon>Liliopsida</taxon>
        <taxon>Poales</taxon>
        <taxon>Poaceae</taxon>
        <taxon>BOP clade</taxon>
        <taxon>Pooideae</taxon>
        <taxon>Poodae</taxon>
        <taxon>Poeae</taxon>
        <taxon>Poeae Chloroplast Group 1 (Aveneae type)</taxon>
        <taxon>Aveninae</taxon>
        <taxon>Avena</taxon>
    </lineage>
</organism>
<proteinExistence type="predicted"/>
<sequence length="310" mass="33858">MDPAKYWMITRRKLGADQMAPPVFSTPHVTVGGGGSSSASYYESWEERAFAEDSAGNLGGCIWPPRSYSCSFCGREFRSAQALGGHMNVHRRDRARLKLSGVMEDGGSDHGIPLHQGYTMIQTIPPKIGAPQHDAHGPKPSTPSTDGNPNSIRSVLSIPSRSLVDTGTARTVWGKQVLTSPLASPSGTQEYGVKEMFLSAAQLPRDHLNQGSRMRSDQGLDVGSGELQLSLLGCRTRGRFEDQNEDDEENAVHLSRKRKRTDAEVTPLFLCSTSGKHLQIDDHDDQPHDANVLKLCPSSPAEELDLELRL</sequence>
<evidence type="ECO:0000313" key="1">
    <source>
        <dbReference type="EnsemblPlants" id="AVESA.00010b.r2.1AG0072090.1.CDS.1"/>
    </source>
</evidence>
<dbReference type="Proteomes" id="UP001732700">
    <property type="component" value="Chromosome 1A"/>
</dbReference>
<reference evidence="1" key="2">
    <citation type="submission" date="2025-09" db="UniProtKB">
        <authorList>
            <consortium name="EnsemblPlants"/>
        </authorList>
    </citation>
    <scope>IDENTIFICATION</scope>
</reference>
<protein>
    <submittedName>
        <fullName evidence="1">Uncharacterized protein</fullName>
    </submittedName>
</protein>
<name>A0ACD5TK64_AVESA</name>